<evidence type="ECO:0000259" key="6">
    <source>
        <dbReference type="Pfam" id="PF02931"/>
    </source>
</evidence>
<keyword evidence="2 5" id="KW-0812">Transmembrane</keyword>
<gene>
    <name evidence="8" type="ORF">FSP39_015940</name>
</gene>
<dbReference type="InterPro" id="IPR006201">
    <property type="entry name" value="Neur_channel"/>
</dbReference>
<sequence>MFFLDIMEKQAALFISAIFLPLSFGIYSNQSQILSNLHTDLIQNIKYKTSIRPELETNVQFAYTLVSINDFDEIKGKIYTVGIIYVTWNDLRLSWNTDDYAGIRFISVHLRDIWRPDISLLNTAGKFEIFDYLQDKYIAWVTAKGQVHYSLGGVYSASCDPDVTYFPFDVHECFLTFVPFSDIFFLDVFKNMSIELAEPHFNSSDISDEDGEWKYHPLTPCVRNVGNSNLFGAIFPIRLQRRWKFVFCNVIIPVFILGYLNLFVFFIPVEAGERVSFAITLLLSYTVFMIVTAETIPETSSPMPLLSYFLVFKLVYSSCIVISSINISRIYHRKQDCPIAIIYRRLTHAVECIEKDILAKQEDKENVNTDENDSEVMKEPLTLSWVRVSKALDKILMTLFFVVIVTETIVFFAFLLQSYSKNILDMSSKICGDFSECA</sequence>
<dbReference type="GO" id="GO:0005230">
    <property type="term" value="F:extracellular ligand-gated monoatomic ion channel activity"/>
    <property type="evidence" value="ECO:0007669"/>
    <property type="project" value="InterPro"/>
</dbReference>
<dbReference type="Gene3D" id="1.20.58.390">
    <property type="entry name" value="Neurotransmitter-gated ion-channel transmembrane domain"/>
    <property type="match status" value="1"/>
</dbReference>
<dbReference type="AlphaFoldDB" id="A0AA88XSL0"/>
<dbReference type="Gene3D" id="2.70.170.10">
    <property type="entry name" value="Neurotransmitter-gated ion-channel ligand-binding domain"/>
    <property type="match status" value="1"/>
</dbReference>
<comment type="caution">
    <text evidence="8">The sequence shown here is derived from an EMBL/GenBank/DDBJ whole genome shotgun (WGS) entry which is preliminary data.</text>
</comment>
<dbReference type="GO" id="GO:0016020">
    <property type="term" value="C:membrane"/>
    <property type="evidence" value="ECO:0007669"/>
    <property type="project" value="UniProtKB-SubCell"/>
</dbReference>
<protein>
    <submittedName>
        <fullName evidence="8">Uncharacterized protein</fullName>
    </submittedName>
</protein>
<dbReference type="PANTHER" id="PTHR18945">
    <property type="entry name" value="NEUROTRANSMITTER GATED ION CHANNEL"/>
    <property type="match status" value="1"/>
</dbReference>
<evidence type="ECO:0000256" key="5">
    <source>
        <dbReference type="SAM" id="Phobius"/>
    </source>
</evidence>
<evidence type="ECO:0000256" key="3">
    <source>
        <dbReference type="ARBA" id="ARBA00022989"/>
    </source>
</evidence>
<dbReference type="InterPro" id="IPR036719">
    <property type="entry name" value="Neuro-gated_channel_TM_sf"/>
</dbReference>
<dbReference type="InterPro" id="IPR038050">
    <property type="entry name" value="Neuro_actylchol_rec"/>
</dbReference>
<feature type="transmembrane region" description="Helical" evidence="5">
    <location>
        <begin position="395"/>
        <end position="416"/>
    </location>
</feature>
<feature type="transmembrane region" description="Helical" evidence="5">
    <location>
        <begin position="305"/>
        <end position="325"/>
    </location>
</feature>
<feature type="transmembrane region" description="Helical" evidence="5">
    <location>
        <begin position="243"/>
        <end position="268"/>
    </location>
</feature>
<dbReference type="InterPro" id="IPR006029">
    <property type="entry name" value="Neurotrans-gated_channel_TM"/>
</dbReference>
<accession>A0AA88XSL0</accession>
<dbReference type="Pfam" id="PF02932">
    <property type="entry name" value="Neur_chan_memb"/>
    <property type="match status" value="1"/>
</dbReference>
<comment type="subcellular location">
    <subcellularLocation>
        <location evidence="1">Membrane</location>
        <topology evidence="1">Multi-pass membrane protein</topology>
    </subcellularLocation>
</comment>
<evidence type="ECO:0000259" key="7">
    <source>
        <dbReference type="Pfam" id="PF02932"/>
    </source>
</evidence>
<feature type="domain" description="Neurotransmitter-gated ion-channel transmembrane" evidence="7">
    <location>
        <begin position="250"/>
        <end position="336"/>
    </location>
</feature>
<dbReference type="EMBL" id="VSWD01000010">
    <property type="protein sequence ID" value="KAK3090944.1"/>
    <property type="molecule type" value="Genomic_DNA"/>
</dbReference>
<evidence type="ECO:0000256" key="2">
    <source>
        <dbReference type="ARBA" id="ARBA00022692"/>
    </source>
</evidence>
<keyword evidence="3 5" id="KW-1133">Transmembrane helix</keyword>
<dbReference type="GO" id="GO:0004888">
    <property type="term" value="F:transmembrane signaling receptor activity"/>
    <property type="evidence" value="ECO:0007669"/>
    <property type="project" value="InterPro"/>
</dbReference>
<dbReference type="SUPFAM" id="SSF90112">
    <property type="entry name" value="Neurotransmitter-gated ion-channel transmembrane pore"/>
    <property type="match status" value="1"/>
</dbReference>
<name>A0AA88XSL0_PINIB</name>
<feature type="transmembrane region" description="Helical" evidence="5">
    <location>
        <begin position="275"/>
        <end position="293"/>
    </location>
</feature>
<evidence type="ECO:0000256" key="1">
    <source>
        <dbReference type="ARBA" id="ARBA00004141"/>
    </source>
</evidence>
<dbReference type="Pfam" id="PF02931">
    <property type="entry name" value="Neur_chan_LBD"/>
    <property type="match status" value="1"/>
</dbReference>
<dbReference type="CDD" id="cd19051">
    <property type="entry name" value="LGIC_TM_cation"/>
    <property type="match status" value="1"/>
</dbReference>
<dbReference type="InterPro" id="IPR036734">
    <property type="entry name" value="Neur_chan_lig-bd_sf"/>
</dbReference>
<evidence type="ECO:0000313" key="8">
    <source>
        <dbReference type="EMBL" id="KAK3090944.1"/>
    </source>
</evidence>
<keyword evidence="4 5" id="KW-0472">Membrane</keyword>
<reference evidence="8" key="1">
    <citation type="submission" date="2019-08" db="EMBL/GenBank/DDBJ databases">
        <title>The improved chromosome-level genome for the pearl oyster Pinctada fucata martensii using PacBio sequencing and Hi-C.</title>
        <authorList>
            <person name="Zheng Z."/>
        </authorList>
    </citation>
    <scope>NUCLEOTIDE SEQUENCE</scope>
    <source>
        <strain evidence="8">ZZ-2019</strain>
        <tissue evidence="8">Adductor muscle</tissue>
    </source>
</reference>
<proteinExistence type="predicted"/>
<organism evidence="8 9">
    <name type="scientific">Pinctada imbricata</name>
    <name type="common">Atlantic pearl-oyster</name>
    <name type="synonym">Pinctada martensii</name>
    <dbReference type="NCBI Taxonomy" id="66713"/>
    <lineage>
        <taxon>Eukaryota</taxon>
        <taxon>Metazoa</taxon>
        <taxon>Spiralia</taxon>
        <taxon>Lophotrochozoa</taxon>
        <taxon>Mollusca</taxon>
        <taxon>Bivalvia</taxon>
        <taxon>Autobranchia</taxon>
        <taxon>Pteriomorphia</taxon>
        <taxon>Pterioida</taxon>
        <taxon>Pterioidea</taxon>
        <taxon>Pteriidae</taxon>
        <taxon>Pinctada</taxon>
    </lineage>
</organism>
<dbReference type="InterPro" id="IPR006202">
    <property type="entry name" value="Neur_chan_lig-bd"/>
</dbReference>
<keyword evidence="9" id="KW-1185">Reference proteome</keyword>
<dbReference type="SUPFAM" id="SSF63712">
    <property type="entry name" value="Nicotinic receptor ligand binding domain-like"/>
    <property type="match status" value="1"/>
</dbReference>
<dbReference type="CDD" id="cd18989">
    <property type="entry name" value="LGIC_ECD_cation"/>
    <property type="match status" value="1"/>
</dbReference>
<evidence type="ECO:0000313" key="9">
    <source>
        <dbReference type="Proteomes" id="UP001186944"/>
    </source>
</evidence>
<feature type="domain" description="Neurotransmitter-gated ion-channel ligand-binding" evidence="6">
    <location>
        <begin position="36"/>
        <end position="180"/>
    </location>
</feature>
<evidence type="ECO:0000256" key="4">
    <source>
        <dbReference type="ARBA" id="ARBA00023136"/>
    </source>
</evidence>
<dbReference type="Proteomes" id="UP001186944">
    <property type="component" value="Unassembled WGS sequence"/>
</dbReference>